<comment type="caution">
    <text evidence="1">The sequence shown here is derived from an EMBL/GenBank/DDBJ whole genome shotgun (WGS) entry which is preliminary data.</text>
</comment>
<evidence type="ECO:0000313" key="1">
    <source>
        <dbReference type="EMBL" id="GIQ92231.1"/>
    </source>
</evidence>
<proteinExistence type="predicted"/>
<gene>
    <name evidence="1" type="ORF">KIPB_015885</name>
</gene>
<dbReference type="AlphaFoldDB" id="A0A9K3GRZ2"/>
<feature type="non-terminal residue" evidence="1">
    <location>
        <position position="1"/>
    </location>
</feature>
<protein>
    <submittedName>
        <fullName evidence="1">Uncharacterized protein</fullName>
    </submittedName>
</protein>
<reference evidence="1 2" key="1">
    <citation type="journal article" date="2018" name="PLoS ONE">
        <title>The draft genome of Kipferlia bialata reveals reductive genome evolution in fornicate parasites.</title>
        <authorList>
            <person name="Tanifuji G."/>
            <person name="Takabayashi S."/>
            <person name="Kume K."/>
            <person name="Takagi M."/>
            <person name="Nakayama T."/>
            <person name="Kamikawa R."/>
            <person name="Inagaki Y."/>
            <person name="Hashimoto T."/>
        </authorList>
    </citation>
    <scope>NUCLEOTIDE SEQUENCE [LARGE SCALE GENOMIC DNA]</scope>
    <source>
        <strain evidence="1">NY0173</strain>
    </source>
</reference>
<sequence>MVAEDSVDAERMLHQHPRMAVALGELLAMNGIDIPPAKYPVSGGKRDD</sequence>
<dbReference type="Proteomes" id="UP000265618">
    <property type="component" value="Unassembled WGS sequence"/>
</dbReference>
<dbReference type="EMBL" id="BDIP01009241">
    <property type="protein sequence ID" value="GIQ92231.1"/>
    <property type="molecule type" value="Genomic_DNA"/>
</dbReference>
<accession>A0A9K3GRZ2</accession>
<keyword evidence="2" id="KW-1185">Reference proteome</keyword>
<name>A0A9K3GRZ2_9EUKA</name>
<evidence type="ECO:0000313" key="2">
    <source>
        <dbReference type="Proteomes" id="UP000265618"/>
    </source>
</evidence>
<organism evidence="1 2">
    <name type="scientific">Kipferlia bialata</name>
    <dbReference type="NCBI Taxonomy" id="797122"/>
    <lineage>
        <taxon>Eukaryota</taxon>
        <taxon>Metamonada</taxon>
        <taxon>Carpediemonas-like organisms</taxon>
        <taxon>Kipferlia</taxon>
    </lineage>
</organism>